<dbReference type="EMBL" id="QJKJ01000797">
    <property type="protein sequence ID" value="RDY10690.1"/>
    <property type="molecule type" value="Genomic_DNA"/>
</dbReference>
<organism evidence="1 2">
    <name type="scientific">Mucuna pruriens</name>
    <name type="common">Velvet bean</name>
    <name type="synonym">Dolichos pruriens</name>
    <dbReference type="NCBI Taxonomy" id="157652"/>
    <lineage>
        <taxon>Eukaryota</taxon>
        <taxon>Viridiplantae</taxon>
        <taxon>Streptophyta</taxon>
        <taxon>Embryophyta</taxon>
        <taxon>Tracheophyta</taxon>
        <taxon>Spermatophyta</taxon>
        <taxon>Magnoliopsida</taxon>
        <taxon>eudicotyledons</taxon>
        <taxon>Gunneridae</taxon>
        <taxon>Pentapetalae</taxon>
        <taxon>rosids</taxon>
        <taxon>fabids</taxon>
        <taxon>Fabales</taxon>
        <taxon>Fabaceae</taxon>
        <taxon>Papilionoideae</taxon>
        <taxon>50 kb inversion clade</taxon>
        <taxon>NPAAA clade</taxon>
        <taxon>indigoferoid/millettioid clade</taxon>
        <taxon>Phaseoleae</taxon>
        <taxon>Mucuna</taxon>
    </lineage>
</organism>
<dbReference type="AlphaFoldDB" id="A0A371I6M3"/>
<dbReference type="InterPro" id="IPR043502">
    <property type="entry name" value="DNA/RNA_pol_sf"/>
</dbReference>
<dbReference type="Gene3D" id="3.30.70.270">
    <property type="match status" value="1"/>
</dbReference>
<gene>
    <name evidence="1" type="ORF">CR513_04760</name>
</gene>
<dbReference type="Gene3D" id="3.10.10.10">
    <property type="entry name" value="HIV Type 1 Reverse Transcriptase, subunit A, domain 1"/>
    <property type="match status" value="1"/>
</dbReference>
<dbReference type="Proteomes" id="UP000257109">
    <property type="component" value="Unassembled WGS sequence"/>
</dbReference>
<dbReference type="InterPro" id="IPR053134">
    <property type="entry name" value="RNA-dir_DNA_polymerase"/>
</dbReference>
<accession>A0A371I6M3</accession>
<evidence type="ECO:0000313" key="2">
    <source>
        <dbReference type="Proteomes" id="UP000257109"/>
    </source>
</evidence>
<evidence type="ECO:0000313" key="1">
    <source>
        <dbReference type="EMBL" id="RDY10690.1"/>
    </source>
</evidence>
<name>A0A371I6M3_MUCPR</name>
<dbReference type="InterPro" id="IPR043128">
    <property type="entry name" value="Rev_trsase/Diguanyl_cyclase"/>
</dbReference>
<dbReference type="SUPFAM" id="SSF56672">
    <property type="entry name" value="DNA/RNA polymerases"/>
    <property type="match status" value="1"/>
</dbReference>
<dbReference type="PANTHER" id="PTHR24559">
    <property type="entry name" value="TRANSPOSON TY3-I GAG-POL POLYPROTEIN"/>
    <property type="match status" value="1"/>
</dbReference>
<dbReference type="STRING" id="157652.A0A371I6M3"/>
<keyword evidence="2" id="KW-1185">Reference proteome</keyword>
<feature type="non-terminal residue" evidence="1">
    <location>
        <position position="1"/>
    </location>
</feature>
<evidence type="ECO:0008006" key="3">
    <source>
        <dbReference type="Google" id="ProtNLM"/>
    </source>
</evidence>
<proteinExistence type="predicted"/>
<protein>
    <recommendedName>
        <fullName evidence="3">Reverse transcriptase domain-containing protein</fullName>
    </recommendedName>
</protein>
<sequence length="204" mass="23159">MVMVQKSNRWWRMCTDYIDLNKACPKDPYLLPSIDQLVDGASGHGLLSFMNAYSGYKQIRMHPVDEIKTAFITNKGNFCYRIIPFGIGLDLEVYIDDMVAKSADGEQHCEVLTQYSPLTCQNQILKTRKGYPSSGGHNLKVKTIFPKQPDSCLNQPPLNRSMIDCPPGHSSSSNAKILCWGRPHLKSRHEKRLRSYVPVVLWIS</sequence>
<reference evidence="1" key="1">
    <citation type="submission" date="2018-05" db="EMBL/GenBank/DDBJ databases">
        <title>Draft genome of Mucuna pruriens seed.</title>
        <authorList>
            <person name="Nnadi N.E."/>
            <person name="Vos R."/>
            <person name="Hasami M.H."/>
            <person name="Devisetty U.K."/>
            <person name="Aguiy J.C."/>
        </authorList>
    </citation>
    <scope>NUCLEOTIDE SEQUENCE [LARGE SCALE GENOMIC DNA]</scope>
    <source>
        <strain evidence="1">JCA_2017</strain>
    </source>
</reference>
<comment type="caution">
    <text evidence="1">The sequence shown here is derived from an EMBL/GenBank/DDBJ whole genome shotgun (WGS) entry which is preliminary data.</text>
</comment>
<dbReference type="CDD" id="cd01647">
    <property type="entry name" value="RT_LTR"/>
    <property type="match status" value="1"/>
</dbReference>
<dbReference type="PANTHER" id="PTHR24559:SF444">
    <property type="entry name" value="REVERSE TRANSCRIPTASE DOMAIN-CONTAINING PROTEIN"/>
    <property type="match status" value="1"/>
</dbReference>